<dbReference type="RefSeq" id="WP_046237848.1">
    <property type="nucleotide sequence ID" value="NZ_LJQC01000084.1"/>
</dbReference>
<dbReference type="PATRIC" id="fig|317659.3.peg.2767"/>
<keyword evidence="3" id="KW-1185">Reference proteome</keyword>
<proteinExistence type="predicted"/>
<evidence type="ECO:0000259" key="1">
    <source>
        <dbReference type="Pfam" id="PF00085"/>
    </source>
</evidence>
<dbReference type="Pfam" id="PF00085">
    <property type="entry name" value="Thioredoxin"/>
    <property type="match status" value="1"/>
</dbReference>
<dbReference type="InterPro" id="IPR013766">
    <property type="entry name" value="Thioredoxin_domain"/>
</dbReference>
<dbReference type="AlphaFoldDB" id="A0A0N8RAW8"/>
<dbReference type="CDD" id="cd02947">
    <property type="entry name" value="TRX_family"/>
    <property type="match status" value="1"/>
</dbReference>
<dbReference type="SUPFAM" id="SSF52833">
    <property type="entry name" value="Thioredoxin-like"/>
    <property type="match status" value="1"/>
</dbReference>
<evidence type="ECO:0000313" key="2">
    <source>
        <dbReference type="EMBL" id="KPX10351.1"/>
    </source>
</evidence>
<dbReference type="Gene3D" id="3.40.30.10">
    <property type="entry name" value="Glutaredoxin"/>
    <property type="match status" value="1"/>
</dbReference>
<dbReference type="Proteomes" id="UP000051335">
    <property type="component" value="Unassembled WGS sequence"/>
</dbReference>
<evidence type="ECO:0000313" key="3">
    <source>
        <dbReference type="Proteomes" id="UP000051335"/>
    </source>
</evidence>
<comment type="caution">
    <text evidence="2">The sequence shown here is derived from an EMBL/GenBank/DDBJ whole genome shotgun (WGS) entry which is preliminary data.</text>
</comment>
<name>A0A0N8RAW8_9PSED</name>
<organism evidence="2 3">
    <name type="scientific">Pseudomonas syringae pv. coryli</name>
    <dbReference type="NCBI Taxonomy" id="317659"/>
    <lineage>
        <taxon>Bacteria</taxon>
        <taxon>Pseudomonadati</taxon>
        <taxon>Pseudomonadota</taxon>
        <taxon>Gammaproteobacteria</taxon>
        <taxon>Pseudomonadales</taxon>
        <taxon>Pseudomonadaceae</taxon>
        <taxon>Pseudomonas</taxon>
    </lineage>
</organism>
<dbReference type="EMBL" id="LJQC01000084">
    <property type="protein sequence ID" value="KPX10351.1"/>
    <property type="molecule type" value="Genomic_DNA"/>
</dbReference>
<reference evidence="2 3" key="1">
    <citation type="submission" date="2015-09" db="EMBL/GenBank/DDBJ databases">
        <title>Genome announcement of multiple Pseudomonas syringae strains.</title>
        <authorList>
            <person name="Thakur S."/>
            <person name="Wang P.W."/>
            <person name="Gong Y."/>
            <person name="Weir B.S."/>
            <person name="Guttman D.S."/>
        </authorList>
    </citation>
    <scope>NUCLEOTIDE SEQUENCE [LARGE SCALE GENOMIC DNA]</scope>
    <source>
        <strain evidence="2 3">ICMP17001</strain>
    </source>
</reference>
<gene>
    <name evidence="2" type="ORF">ALO75_01784</name>
</gene>
<accession>A0A0N8RAW8</accession>
<feature type="domain" description="Thioredoxin" evidence="1">
    <location>
        <begin position="93"/>
        <end position="184"/>
    </location>
</feature>
<dbReference type="InterPro" id="IPR036249">
    <property type="entry name" value="Thioredoxin-like_sf"/>
</dbReference>
<protein>
    <recommendedName>
        <fullName evidence="1">Thioredoxin domain-containing protein</fullName>
    </recommendedName>
</protein>
<sequence length="205" mass="22797">MIKAELLTLVEARITLAEQVPAGANGKTSNRYDMAKGKLSVFRVLKRTLQGKATAEDLGTLDAINDTLQALKILESDETFLNRKEKTVKAITVSDDDDFNSEFSKANPLVLVEFSRPGVNEYNEPDHSTRTGAILDELAPEFEGTVVMLRVPMDSCAATVQQYNVTVAPTVIFFKNGVKLKETADFHLKSWYRTEIKKLDPKQSV</sequence>